<protein>
    <submittedName>
        <fullName evidence="2">FAD-dependent oxidoreductase</fullName>
    </submittedName>
</protein>
<dbReference type="GO" id="GO:0016491">
    <property type="term" value="F:oxidoreductase activity"/>
    <property type="evidence" value="ECO:0007669"/>
    <property type="project" value="InterPro"/>
</dbReference>
<evidence type="ECO:0000259" key="1">
    <source>
        <dbReference type="PROSITE" id="PS51384"/>
    </source>
</evidence>
<dbReference type="EMBL" id="SDMK01000005">
    <property type="protein sequence ID" value="RXS93438.1"/>
    <property type="molecule type" value="Genomic_DNA"/>
</dbReference>
<gene>
    <name evidence="2" type="ORF">ESZ00_19030</name>
</gene>
<dbReference type="InterPro" id="IPR017927">
    <property type="entry name" value="FAD-bd_FR_type"/>
</dbReference>
<dbReference type="Proteomes" id="UP000290253">
    <property type="component" value="Unassembled WGS sequence"/>
</dbReference>
<dbReference type="PROSITE" id="PS51384">
    <property type="entry name" value="FAD_FR"/>
    <property type="match status" value="1"/>
</dbReference>
<dbReference type="InterPro" id="IPR008333">
    <property type="entry name" value="Cbr1-like_FAD-bd_dom"/>
</dbReference>
<sequence length="256" mass="28803">MARQLSVARLENKKLLSERAQCYHLEFSVPAAESFPFISGQFVSVVAEDGNGKQQTRAYSIASGPSANRFDLCVNRVEGGFFSNRLCDLEPGQEVNFHGPHGLFTLRKPLTDSIFIATGTGIAPMRGFAEHLFPESGEDRSEGRHIWLVYGTRHESELYFQKYFEKLAAERPNFHYLATLSRPHEGWEGLRGYVQDHVADVVTRRAAGTPEITVAEGAPYDIHAYICGLNEMVSGNRDRLTGLGWDKKQVIFERYD</sequence>
<dbReference type="SUPFAM" id="SSF63380">
    <property type="entry name" value="Riboflavin synthase domain-like"/>
    <property type="match status" value="1"/>
</dbReference>
<accession>A0A4V1NUU3</accession>
<dbReference type="OrthoDB" id="9796486at2"/>
<dbReference type="Gene3D" id="2.40.30.10">
    <property type="entry name" value="Translation factors"/>
    <property type="match status" value="1"/>
</dbReference>
<reference evidence="2 3" key="1">
    <citation type="journal article" date="2016" name="Int. J. Syst. Evol. Microbiol.">
        <title>Acidipila dinghuensis sp. nov., an acidobacterium isolated from forest soil.</title>
        <authorList>
            <person name="Jiang Y.W."/>
            <person name="Wang J."/>
            <person name="Chen M.H."/>
            <person name="Lv Y.Y."/>
            <person name="Qiu L.H."/>
        </authorList>
    </citation>
    <scope>NUCLEOTIDE SEQUENCE [LARGE SCALE GENOMIC DNA]</scope>
    <source>
        <strain evidence="2 3">DHOF10</strain>
    </source>
</reference>
<dbReference type="SUPFAM" id="SSF52343">
    <property type="entry name" value="Ferredoxin reductase-like, C-terminal NADP-linked domain"/>
    <property type="match status" value="1"/>
</dbReference>
<evidence type="ECO:0000313" key="2">
    <source>
        <dbReference type="EMBL" id="RXS93438.1"/>
    </source>
</evidence>
<dbReference type="InterPro" id="IPR017938">
    <property type="entry name" value="Riboflavin_synthase-like_b-brl"/>
</dbReference>
<organism evidence="2 3">
    <name type="scientific">Silvibacterium dinghuense</name>
    <dbReference type="NCBI Taxonomy" id="1560006"/>
    <lineage>
        <taxon>Bacteria</taxon>
        <taxon>Pseudomonadati</taxon>
        <taxon>Acidobacteriota</taxon>
        <taxon>Terriglobia</taxon>
        <taxon>Terriglobales</taxon>
        <taxon>Acidobacteriaceae</taxon>
        <taxon>Silvibacterium</taxon>
    </lineage>
</organism>
<dbReference type="CDD" id="cd00322">
    <property type="entry name" value="FNR_like"/>
    <property type="match status" value="1"/>
</dbReference>
<dbReference type="PANTHER" id="PTHR47354:SF5">
    <property type="entry name" value="PROTEIN RFBI"/>
    <property type="match status" value="1"/>
</dbReference>
<proteinExistence type="predicted"/>
<dbReference type="InterPro" id="IPR050415">
    <property type="entry name" value="MRET"/>
</dbReference>
<evidence type="ECO:0000313" key="3">
    <source>
        <dbReference type="Proteomes" id="UP000290253"/>
    </source>
</evidence>
<dbReference type="Pfam" id="PF00175">
    <property type="entry name" value="NAD_binding_1"/>
    <property type="match status" value="1"/>
</dbReference>
<dbReference type="RefSeq" id="WP_129209981.1">
    <property type="nucleotide sequence ID" value="NZ_BMGU01000002.1"/>
</dbReference>
<feature type="domain" description="FAD-binding FR-type" evidence="1">
    <location>
        <begin position="3"/>
        <end position="107"/>
    </location>
</feature>
<dbReference type="InterPro" id="IPR039261">
    <property type="entry name" value="FNR_nucleotide-bd"/>
</dbReference>
<dbReference type="InterPro" id="IPR001709">
    <property type="entry name" value="Flavoprot_Pyr_Nucl_cyt_Rdtase"/>
</dbReference>
<dbReference type="PRINTS" id="PR00410">
    <property type="entry name" value="PHEHYDRXLASE"/>
</dbReference>
<dbReference type="AlphaFoldDB" id="A0A4V1NUU3"/>
<name>A0A4V1NUU3_9BACT</name>
<keyword evidence="3" id="KW-1185">Reference proteome</keyword>
<dbReference type="PRINTS" id="PR00371">
    <property type="entry name" value="FPNCR"/>
</dbReference>
<dbReference type="Gene3D" id="3.40.50.80">
    <property type="entry name" value="Nucleotide-binding domain of ferredoxin-NADP reductase (FNR) module"/>
    <property type="match status" value="1"/>
</dbReference>
<comment type="caution">
    <text evidence="2">The sequence shown here is derived from an EMBL/GenBank/DDBJ whole genome shotgun (WGS) entry which is preliminary data.</text>
</comment>
<dbReference type="InterPro" id="IPR001433">
    <property type="entry name" value="OxRdtase_FAD/NAD-bd"/>
</dbReference>
<dbReference type="PANTHER" id="PTHR47354">
    <property type="entry name" value="NADH OXIDOREDUCTASE HCR"/>
    <property type="match status" value="1"/>
</dbReference>
<dbReference type="Pfam" id="PF00970">
    <property type="entry name" value="FAD_binding_6"/>
    <property type="match status" value="1"/>
</dbReference>